<dbReference type="Proteomes" id="UP000000600">
    <property type="component" value="Unassembled WGS sequence"/>
</dbReference>
<sequence length="115" mass="13413">MNPNASRLKFQPAVTLNKRSFDLDLFELEKINFLNKMDKMLSQINSTQEIRTPTFNTQTEIYDNKAKLVDLNSNQKKNVLIISTKITKKLSKSKTSDVYEQSTLHNTQMTTYYDK</sequence>
<dbReference type="RefSeq" id="XP_001457164.1">
    <property type="nucleotide sequence ID" value="XM_001457127.1"/>
</dbReference>
<gene>
    <name evidence="1" type="ORF">GSPATT00022940001</name>
</gene>
<keyword evidence="2" id="KW-1185">Reference proteome</keyword>
<dbReference type="OrthoDB" id="306742at2759"/>
<protein>
    <submittedName>
        <fullName evidence="1">Uncharacterized protein</fullName>
    </submittedName>
</protein>
<name>A0E3A0_PARTE</name>
<reference evidence="1 2" key="1">
    <citation type="journal article" date="2006" name="Nature">
        <title>Global trends of whole-genome duplications revealed by the ciliate Paramecium tetraurelia.</title>
        <authorList>
            <consortium name="Genoscope"/>
            <person name="Aury J.-M."/>
            <person name="Jaillon O."/>
            <person name="Duret L."/>
            <person name="Noel B."/>
            <person name="Jubin C."/>
            <person name="Porcel B.M."/>
            <person name="Segurens B."/>
            <person name="Daubin V."/>
            <person name="Anthouard V."/>
            <person name="Aiach N."/>
            <person name="Arnaiz O."/>
            <person name="Billaut A."/>
            <person name="Beisson J."/>
            <person name="Blanc I."/>
            <person name="Bouhouche K."/>
            <person name="Camara F."/>
            <person name="Duharcourt S."/>
            <person name="Guigo R."/>
            <person name="Gogendeau D."/>
            <person name="Katinka M."/>
            <person name="Keller A.-M."/>
            <person name="Kissmehl R."/>
            <person name="Klotz C."/>
            <person name="Koll F."/>
            <person name="Le Moue A."/>
            <person name="Lepere C."/>
            <person name="Malinsky S."/>
            <person name="Nowacki M."/>
            <person name="Nowak J.K."/>
            <person name="Plattner H."/>
            <person name="Poulain J."/>
            <person name="Ruiz F."/>
            <person name="Serrano V."/>
            <person name="Zagulski M."/>
            <person name="Dessen P."/>
            <person name="Betermier M."/>
            <person name="Weissenbach J."/>
            <person name="Scarpelli C."/>
            <person name="Schachter V."/>
            <person name="Sperling L."/>
            <person name="Meyer E."/>
            <person name="Cohen J."/>
            <person name="Wincker P."/>
        </authorList>
    </citation>
    <scope>NUCLEOTIDE SEQUENCE [LARGE SCALE GENOMIC DNA]</scope>
    <source>
        <strain evidence="1 2">Stock d4-2</strain>
    </source>
</reference>
<proteinExistence type="predicted"/>
<evidence type="ECO:0000313" key="2">
    <source>
        <dbReference type="Proteomes" id="UP000000600"/>
    </source>
</evidence>
<dbReference type="EMBL" id="CT868656">
    <property type="protein sequence ID" value="CAK89767.1"/>
    <property type="molecule type" value="Genomic_DNA"/>
</dbReference>
<dbReference type="HOGENOM" id="CLU_2113693_0_0_1"/>
<dbReference type="KEGG" id="ptm:GSPATT00022940001"/>
<accession>A0E3A0</accession>
<dbReference type="OMA" id="LNKMDKM"/>
<evidence type="ECO:0000313" key="1">
    <source>
        <dbReference type="EMBL" id="CAK89767.1"/>
    </source>
</evidence>
<dbReference type="InParanoid" id="A0E3A0"/>
<dbReference type="AlphaFoldDB" id="A0E3A0"/>
<dbReference type="GeneID" id="5042949"/>
<organism evidence="1 2">
    <name type="scientific">Paramecium tetraurelia</name>
    <dbReference type="NCBI Taxonomy" id="5888"/>
    <lineage>
        <taxon>Eukaryota</taxon>
        <taxon>Sar</taxon>
        <taxon>Alveolata</taxon>
        <taxon>Ciliophora</taxon>
        <taxon>Intramacronucleata</taxon>
        <taxon>Oligohymenophorea</taxon>
        <taxon>Peniculida</taxon>
        <taxon>Parameciidae</taxon>
        <taxon>Paramecium</taxon>
    </lineage>
</organism>